<dbReference type="InterPro" id="IPR052413">
    <property type="entry name" value="SUR7_domain"/>
</dbReference>
<accession>A0A5M9JN22</accession>
<proteinExistence type="predicted"/>
<evidence type="ECO:0000313" key="2">
    <source>
        <dbReference type="EMBL" id="KAA8570060.1"/>
    </source>
</evidence>
<dbReference type="AlphaFoldDB" id="A0A5M9JN22"/>
<dbReference type="PANTHER" id="PTHR28019:SF3">
    <property type="entry name" value="INTEGRAL MEMBRANE PROTEIN (AFU_ORTHOLOGUE AFUA_6G07470)"/>
    <property type="match status" value="1"/>
</dbReference>
<reference evidence="2 3" key="1">
    <citation type="submission" date="2019-06" db="EMBL/GenBank/DDBJ databases">
        <title>Genome Sequence of the Brown Rot Fungal Pathogen Monilinia fructicola.</title>
        <authorList>
            <person name="De Miccolis Angelini R.M."/>
            <person name="Landi L."/>
            <person name="Abate D."/>
            <person name="Pollastro S."/>
            <person name="Romanazzi G."/>
            <person name="Faretra F."/>
        </authorList>
    </citation>
    <scope>NUCLEOTIDE SEQUENCE [LARGE SCALE GENOMIC DNA]</scope>
    <source>
        <strain evidence="2 3">Mfrc123</strain>
    </source>
</reference>
<protein>
    <submittedName>
        <fullName evidence="2">Uncharacterized protein</fullName>
    </submittedName>
</protein>
<dbReference type="GO" id="GO:0051285">
    <property type="term" value="C:cell cortex of cell tip"/>
    <property type="evidence" value="ECO:0007669"/>
    <property type="project" value="TreeGrafter"/>
</dbReference>
<dbReference type="PANTHER" id="PTHR28019">
    <property type="entry name" value="CELL MEMBRANE PROTEIN YLR413W-RELATED"/>
    <property type="match status" value="1"/>
</dbReference>
<comment type="caution">
    <text evidence="2">The sequence shown here is derived from an EMBL/GenBank/DDBJ whole genome shotgun (WGS) entry which is preliminary data.</text>
</comment>
<keyword evidence="1" id="KW-1133">Transmembrane helix</keyword>
<keyword evidence="1" id="KW-0472">Membrane</keyword>
<evidence type="ECO:0000256" key="1">
    <source>
        <dbReference type="SAM" id="Phobius"/>
    </source>
</evidence>
<dbReference type="VEuPathDB" id="FungiDB:MFRU_005g02110"/>
<feature type="transmembrane region" description="Helical" evidence="1">
    <location>
        <begin position="31"/>
        <end position="57"/>
    </location>
</feature>
<dbReference type="GO" id="GO:0031505">
    <property type="term" value="P:fungal-type cell wall organization"/>
    <property type="evidence" value="ECO:0007669"/>
    <property type="project" value="TreeGrafter"/>
</dbReference>
<sequence length="155" mass="17291">MATALCSVTVGAIKSSTKAYGVKANIDTHFLAITWLAVVFSVASSFFWVFTICCCASSNKASKKDRRSLNDSEKLIPQNTAYQKIDTPDTGYVGQQQGIYHPQQYHQPTRTGRGEKGKNGNKKLVAFSVWRSVTFTLSCLIWIGSKGRFEKRKRQ</sequence>
<keyword evidence="1" id="KW-0812">Transmembrane</keyword>
<dbReference type="EMBL" id="VICG01000007">
    <property type="protein sequence ID" value="KAA8570060.1"/>
    <property type="molecule type" value="Genomic_DNA"/>
</dbReference>
<name>A0A5M9JN22_MONFR</name>
<gene>
    <name evidence="2" type="ORF">EYC84_002395</name>
</gene>
<keyword evidence="3" id="KW-1185">Reference proteome</keyword>
<dbReference type="GO" id="GO:0005886">
    <property type="term" value="C:plasma membrane"/>
    <property type="evidence" value="ECO:0007669"/>
    <property type="project" value="TreeGrafter"/>
</dbReference>
<evidence type="ECO:0000313" key="3">
    <source>
        <dbReference type="Proteomes" id="UP000322873"/>
    </source>
</evidence>
<organism evidence="2 3">
    <name type="scientific">Monilinia fructicola</name>
    <name type="common">Brown rot fungus</name>
    <name type="synonym">Ciboria fructicola</name>
    <dbReference type="NCBI Taxonomy" id="38448"/>
    <lineage>
        <taxon>Eukaryota</taxon>
        <taxon>Fungi</taxon>
        <taxon>Dikarya</taxon>
        <taxon>Ascomycota</taxon>
        <taxon>Pezizomycotina</taxon>
        <taxon>Leotiomycetes</taxon>
        <taxon>Helotiales</taxon>
        <taxon>Sclerotiniaceae</taxon>
        <taxon>Monilinia</taxon>
    </lineage>
</organism>
<dbReference type="Proteomes" id="UP000322873">
    <property type="component" value="Unassembled WGS sequence"/>
</dbReference>